<dbReference type="EMBL" id="BJWL01000025">
    <property type="protein sequence ID" value="GFZ16340.1"/>
    <property type="molecule type" value="Genomic_DNA"/>
</dbReference>
<dbReference type="AlphaFoldDB" id="A0A7J0GZT3"/>
<organism evidence="3 4">
    <name type="scientific">Actinidia rufa</name>
    <dbReference type="NCBI Taxonomy" id="165716"/>
    <lineage>
        <taxon>Eukaryota</taxon>
        <taxon>Viridiplantae</taxon>
        <taxon>Streptophyta</taxon>
        <taxon>Embryophyta</taxon>
        <taxon>Tracheophyta</taxon>
        <taxon>Spermatophyta</taxon>
        <taxon>Magnoliopsida</taxon>
        <taxon>eudicotyledons</taxon>
        <taxon>Gunneridae</taxon>
        <taxon>Pentapetalae</taxon>
        <taxon>asterids</taxon>
        <taxon>Ericales</taxon>
        <taxon>Actinidiaceae</taxon>
        <taxon>Actinidia</taxon>
    </lineage>
</organism>
<gene>
    <name evidence="3" type="ORF">Acr_25g0007490</name>
</gene>
<sequence>MTVSRKVRDGELTALDDGDEDDDEMLPRTISWREGPILPKTTFSVLEGVGRTLKGRDLRQVRNAVWRHLRRT</sequence>
<dbReference type="PANTHER" id="PTHR33083:SF116">
    <property type="entry name" value="OS04G0413900 PROTEIN"/>
    <property type="match status" value="1"/>
</dbReference>
<proteinExistence type="inferred from homology"/>
<comment type="caution">
    <text evidence="3">The sequence shown here is derived from an EMBL/GenBank/DDBJ whole genome shotgun (WGS) entry which is preliminary data.</text>
</comment>
<comment type="similarity">
    <text evidence="1">Belongs to the senescence regulator S40 family.</text>
</comment>
<dbReference type="Pfam" id="PF04520">
    <property type="entry name" value="Senescence_reg"/>
    <property type="match status" value="1"/>
</dbReference>
<dbReference type="GO" id="GO:0010150">
    <property type="term" value="P:leaf senescence"/>
    <property type="evidence" value="ECO:0007669"/>
    <property type="project" value="UniProtKB-ARBA"/>
</dbReference>
<name>A0A7J0GZT3_9ERIC</name>
<dbReference type="PANTHER" id="PTHR33083">
    <property type="entry name" value="EXPRESSED PROTEIN"/>
    <property type="match status" value="1"/>
</dbReference>
<evidence type="ECO:0000313" key="4">
    <source>
        <dbReference type="Proteomes" id="UP000585474"/>
    </source>
</evidence>
<feature type="region of interest" description="Disordered" evidence="2">
    <location>
        <begin position="1"/>
        <end position="23"/>
    </location>
</feature>
<evidence type="ECO:0000256" key="2">
    <source>
        <dbReference type="SAM" id="MobiDB-lite"/>
    </source>
</evidence>
<dbReference type="Proteomes" id="UP000585474">
    <property type="component" value="Unassembled WGS sequence"/>
</dbReference>
<keyword evidence="4" id="KW-1185">Reference proteome</keyword>
<dbReference type="InterPro" id="IPR007608">
    <property type="entry name" value="Senescence_reg_S40"/>
</dbReference>
<feature type="compositionally biased region" description="Basic and acidic residues" evidence="2">
    <location>
        <begin position="1"/>
        <end position="11"/>
    </location>
</feature>
<evidence type="ECO:0000256" key="1">
    <source>
        <dbReference type="ARBA" id="ARBA00034773"/>
    </source>
</evidence>
<feature type="compositionally biased region" description="Acidic residues" evidence="2">
    <location>
        <begin position="14"/>
        <end position="23"/>
    </location>
</feature>
<protein>
    <submittedName>
        <fullName evidence="3">Pleckstrin homology (PH) domain-containing protein</fullName>
    </submittedName>
</protein>
<accession>A0A7J0GZT3</accession>
<evidence type="ECO:0000313" key="3">
    <source>
        <dbReference type="EMBL" id="GFZ16340.1"/>
    </source>
</evidence>
<dbReference type="OrthoDB" id="684536at2759"/>
<reference evidence="3 4" key="1">
    <citation type="submission" date="2019-07" db="EMBL/GenBank/DDBJ databases">
        <title>De Novo Assembly of kiwifruit Actinidia rufa.</title>
        <authorList>
            <person name="Sugita-Konishi S."/>
            <person name="Sato K."/>
            <person name="Mori E."/>
            <person name="Abe Y."/>
            <person name="Kisaki G."/>
            <person name="Hamano K."/>
            <person name="Suezawa K."/>
            <person name="Otani M."/>
            <person name="Fukuda T."/>
            <person name="Manabe T."/>
            <person name="Gomi K."/>
            <person name="Tabuchi M."/>
            <person name="Akimitsu K."/>
            <person name="Kataoka I."/>
        </authorList>
    </citation>
    <scope>NUCLEOTIDE SEQUENCE [LARGE SCALE GENOMIC DNA]</scope>
    <source>
        <strain evidence="4">cv. Fuchu</strain>
    </source>
</reference>